<dbReference type="EMBL" id="OBEJ01000004">
    <property type="protein sequence ID" value="SNZ17090.1"/>
    <property type="molecule type" value="Genomic_DNA"/>
</dbReference>
<dbReference type="InterPro" id="IPR003439">
    <property type="entry name" value="ABC_transporter-like_ATP-bd"/>
</dbReference>
<evidence type="ECO:0000256" key="5">
    <source>
        <dbReference type="ARBA" id="ARBA00022741"/>
    </source>
</evidence>
<dbReference type="CDD" id="cd18565">
    <property type="entry name" value="ABC_6TM_exporter_like"/>
    <property type="match status" value="1"/>
</dbReference>
<dbReference type="GO" id="GO:0016887">
    <property type="term" value="F:ATP hydrolysis activity"/>
    <property type="evidence" value="ECO:0007669"/>
    <property type="project" value="InterPro"/>
</dbReference>
<dbReference type="FunFam" id="3.40.50.300:FF:000221">
    <property type="entry name" value="Multidrug ABC transporter ATP-binding protein"/>
    <property type="match status" value="1"/>
</dbReference>
<dbReference type="Pfam" id="PF00664">
    <property type="entry name" value="ABC_membrane"/>
    <property type="match status" value="1"/>
</dbReference>
<evidence type="ECO:0000256" key="6">
    <source>
        <dbReference type="ARBA" id="ARBA00022840"/>
    </source>
</evidence>
<dbReference type="InterPro" id="IPR039421">
    <property type="entry name" value="Type_1_exporter"/>
</dbReference>
<dbReference type="Pfam" id="PF00005">
    <property type="entry name" value="ABC_tran"/>
    <property type="match status" value="1"/>
</dbReference>
<dbReference type="PROSITE" id="PS50929">
    <property type="entry name" value="ABC_TM1F"/>
    <property type="match status" value="1"/>
</dbReference>
<gene>
    <name evidence="12" type="ORF">SAMN06269185_2887</name>
</gene>
<dbReference type="SUPFAM" id="SSF90123">
    <property type="entry name" value="ABC transporter transmembrane region"/>
    <property type="match status" value="1"/>
</dbReference>
<feature type="domain" description="ABC transmembrane type-1" evidence="11">
    <location>
        <begin position="40"/>
        <end position="349"/>
    </location>
</feature>
<dbReference type="InterPro" id="IPR027417">
    <property type="entry name" value="P-loop_NTPase"/>
</dbReference>
<dbReference type="PANTHER" id="PTHR24221">
    <property type="entry name" value="ATP-BINDING CASSETTE SUB-FAMILY B"/>
    <property type="match status" value="1"/>
</dbReference>
<dbReference type="InterPro" id="IPR036640">
    <property type="entry name" value="ABC1_TM_sf"/>
</dbReference>
<proteinExistence type="predicted"/>
<evidence type="ECO:0000256" key="8">
    <source>
        <dbReference type="ARBA" id="ARBA00023136"/>
    </source>
</evidence>
<dbReference type="PROSITE" id="PS50893">
    <property type="entry name" value="ABC_TRANSPORTER_2"/>
    <property type="match status" value="1"/>
</dbReference>
<evidence type="ECO:0000256" key="3">
    <source>
        <dbReference type="ARBA" id="ARBA00022475"/>
    </source>
</evidence>
<accession>A0A285P5T6</accession>
<evidence type="ECO:0000259" key="10">
    <source>
        <dbReference type="PROSITE" id="PS50893"/>
    </source>
</evidence>
<dbReference type="GO" id="GO:0140359">
    <property type="term" value="F:ABC-type transporter activity"/>
    <property type="evidence" value="ECO:0007669"/>
    <property type="project" value="InterPro"/>
</dbReference>
<name>A0A285P5T6_NATPI</name>
<keyword evidence="6 12" id="KW-0067">ATP-binding</keyword>
<keyword evidence="5" id="KW-0547">Nucleotide-binding</keyword>
<keyword evidence="2" id="KW-0813">Transport</keyword>
<comment type="subcellular location">
    <subcellularLocation>
        <location evidence="1">Cell membrane</location>
        <topology evidence="1">Multi-pass membrane protein</topology>
    </subcellularLocation>
</comment>
<dbReference type="AlphaFoldDB" id="A0A285P5T6"/>
<evidence type="ECO:0000256" key="7">
    <source>
        <dbReference type="ARBA" id="ARBA00022989"/>
    </source>
</evidence>
<evidence type="ECO:0000313" key="12">
    <source>
        <dbReference type="EMBL" id="SNZ17090.1"/>
    </source>
</evidence>
<evidence type="ECO:0000313" key="13">
    <source>
        <dbReference type="Proteomes" id="UP000219453"/>
    </source>
</evidence>
<feature type="transmembrane region" description="Helical" evidence="9">
    <location>
        <begin position="191"/>
        <end position="211"/>
    </location>
</feature>
<dbReference type="SUPFAM" id="SSF52540">
    <property type="entry name" value="P-loop containing nucleoside triphosphate hydrolases"/>
    <property type="match status" value="1"/>
</dbReference>
<keyword evidence="13" id="KW-1185">Reference proteome</keyword>
<keyword evidence="7 9" id="KW-1133">Transmembrane helix</keyword>
<dbReference type="Gene3D" id="3.40.50.300">
    <property type="entry name" value="P-loop containing nucleotide triphosphate hydrolases"/>
    <property type="match status" value="1"/>
</dbReference>
<dbReference type="PANTHER" id="PTHR24221:SF654">
    <property type="entry name" value="ATP-BINDING CASSETTE SUB-FAMILY B MEMBER 6"/>
    <property type="match status" value="1"/>
</dbReference>
<dbReference type="GO" id="GO:0005886">
    <property type="term" value="C:plasma membrane"/>
    <property type="evidence" value="ECO:0007669"/>
    <property type="project" value="UniProtKB-SubCell"/>
</dbReference>
<feature type="transmembrane region" description="Helical" evidence="9">
    <location>
        <begin position="279"/>
        <end position="302"/>
    </location>
</feature>
<feature type="transmembrane region" description="Helical" evidence="9">
    <location>
        <begin position="39"/>
        <end position="64"/>
    </location>
</feature>
<evidence type="ECO:0000256" key="2">
    <source>
        <dbReference type="ARBA" id="ARBA00022448"/>
    </source>
</evidence>
<dbReference type="SMART" id="SM00382">
    <property type="entry name" value="AAA"/>
    <property type="match status" value="1"/>
</dbReference>
<keyword evidence="3" id="KW-1003">Cell membrane</keyword>
<keyword evidence="8 9" id="KW-0472">Membrane</keyword>
<dbReference type="PROSITE" id="PS00211">
    <property type="entry name" value="ABC_TRANSPORTER_1"/>
    <property type="match status" value="1"/>
</dbReference>
<feature type="transmembrane region" description="Helical" evidence="9">
    <location>
        <begin position="314"/>
        <end position="331"/>
    </location>
</feature>
<dbReference type="Proteomes" id="UP000219453">
    <property type="component" value="Unassembled WGS sequence"/>
</dbReference>
<dbReference type="Gene3D" id="1.20.1560.10">
    <property type="entry name" value="ABC transporter type 1, transmembrane domain"/>
    <property type="match status" value="2"/>
</dbReference>
<dbReference type="InterPro" id="IPR003593">
    <property type="entry name" value="AAA+_ATPase"/>
</dbReference>
<dbReference type="GO" id="GO:0005524">
    <property type="term" value="F:ATP binding"/>
    <property type="evidence" value="ECO:0007669"/>
    <property type="project" value="UniProtKB-KW"/>
</dbReference>
<dbReference type="RefSeq" id="WP_097009779.1">
    <property type="nucleotide sequence ID" value="NZ_OBEJ01000004.1"/>
</dbReference>
<evidence type="ECO:0000259" key="11">
    <source>
        <dbReference type="PROSITE" id="PS50929"/>
    </source>
</evidence>
<evidence type="ECO:0000256" key="4">
    <source>
        <dbReference type="ARBA" id="ARBA00022692"/>
    </source>
</evidence>
<protein>
    <submittedName>
        <fullName evidence="12">ATP-binding cassette, subfamily B</fullName>
    </submittedName>
</protein>
<evidence type="ECO:0000256" key="1">
    <source>
        <dbReference type="ARBA" id="ARBA00004651"/>
    </source>
</evidence>
<organism evidence="12 13">
    <name type="scientific">Natronoarchaeum philippinense</name>
    <dbReference type="NCBI Taxonomy" id="558529"/>
    <lineage>
        <taxon>Archaea</taxon>
        <taxon>Methanobacteriati</taxon>
        <taxon>Methanobacteriota</taxon>
        <taxon>Stenosarchaea group</taxon>
        <taxon>Halobacteria</taxon>
        <taxon>Halobacteriales</taxon>
        <taxon>Natronoarchaeaceae</taxon>
    </lineage>
</organism>
<dbReference type="InterPro" id="IPR011527">
    <property type="entry name" value="ABC1_TM_dom"/>
</dbReference>
<dbReference type="InterPro" id="IPR017871">
    <property type="entry name" value="ABC_transporter-like_CS"/>
</dbReference>
<reference evidence="12 13" key="1">
    <citation type="submission" date="2017-09" db="EMBL/GenBank/DDBJ databases">
        <authorList>
            <person name="Ehlers B."/>
            <person name="Leendertz F.H."/>
        </authorList>
    </citation>
    <scope>NUCLEOTIDE SEQUENCE [LARGE SCALE GENOMIC DNA]</scope>
    <source>
        <strain evidence="12 13">DSM 27208</strain>
    </source>
</reference>
<sequence length="649" mass="72681">MPPNAHDDDDDSFDEIRNESGSSIYRLFREYGRKHWPQFFGGAAASILQMAMELVPAFVLAIAIDSLFFDTRAFALPLVPEAWLPEAQGAQFLLAAGLVGGSYALNTGLGWINDYMWNGFAQHFQHNVRVDSYDAMQRRELSFFDNRQTGEVMSVLNNDVNQLENFLTGDLNTIITVVVRVGGMGVVMLAINWRLALIPVAAIPILAYLSYKFRELIHPKYQRVRKSVGQMNSRLENNVGGIQTVKAYTTEPFETGRVEDASREYLDAQWDAIMARITFFPTLAITTQLSYVLVFLIGGWWVVTGSPPHPFFNGPNNAMTAGTLVLFLNYTRRFSWPMRRVGEVLNNYQYAEAAGERITGLLDLEPRVKDAPDATPLDDLEGRVEFDDVNFSYENDEGDPEQVLRDISFSVEPGEYVGLVGPTGAGKSTLMKLLLRFYDPDDGDVRIDGVDVDEVTLQSLRDSIGYVNQEPFLFYGTARDNIAYGLDDADDDEMYEAARIAGAHEFVEELPDGYDTMVGERGVKLSGGQRQRIALARAILRDPEIMILDEATSHVDNETEAVIQNNLSGMIADRTTFAIAHRLSTVRDADTILVLEDGEIVERGTHDELIDEDGMYADLWNVQVGDVEALPEEFVERTKQGYADRIDTE</sequence>
<feature type="domain" description="ABC transporter" evidence="10">
    <location>
        <begin position="384"/>
        <end position="622"/>
    </location>
</feature>
<dbReference type="OrthoDB" id="121502at2157"/>
<keyword evidence="4 9" id="KW-0812">Transmembrane</keyword>
<evidence type="ECO:0000256" key="9">
    <source>
        <dbReference type="SAM" id="Phobius"/>
    </source>
</evidence>